<dbReference type="AlphaFoldDB" id="A0ABD0YAP2"/>
<feature type="compositionally biased region" description="Acidic residues" evidence="1">
    <location>
        <begin position="202"/>
        <end position="213"/>
    </location>
</feature>
<accession>A0ABD0YAP2</accession>
<name>A0ABD0YAP2_UMBPY</name>
<reference evidence="2 3" key="1">
    <citation type="submission" date="2024-06" db="EMBL/GenBank/DDBJ databases">
        <authorList>
            <person name="Pan Q."/>
            <person name="Wen M."/>
            <person name="Jouanno E."/>
            <person name="Zahm M."/>
            <person name="Klopp C."/>
            <person name="Cabau C."/>
            <person name="Louis A."/>
            <person name="Berthelot C."/>
            <person name="Parey E."/>
            <person name="Roest Crollius H."/>
            <person name="Montfort J."/>
            <person name="Robinson-Rechavi M."/>
            <person name="Bouchez O."/>
            <person name="Lampietro C."/>
            <person name="Lopez Roques C."/>
            <person name="Donnadieu C."/>
            <person name="Postlethwait J."/>
            <person name="Bobe J."/>
            <person name="Verreycken H."/>
            <person name="Guiguen Y."/>
        </authorList>
    </citation>
    <scope>NUCLEOTIDE SEQUENCE [LARGE SCALE GENOMIC DNA]</scope>
    <source>
        <strain evidence="2">Up_M1</strain>
        <tissue evidence="2">Testis</tissue>
    </source>
</reference>
<sequence>MDAAWSLPSQALPSHAQACQTICGMVKAPLASAQNLDWPVRCCSQGTEVAALHQLIPVSKMTTDCSYTIEKDAAIDGLEDTSVAKRDGVLSTVLCRISQFLPIRLTMRAFRGFWLLLGFSPSDDQASAALGEGDATSPARQCLAGRKRLNRVTRILLAILPRRIQRALGYPVCTSIGCSVSPEVRVSPNKPSGKGNKRKQEDLDEDDEDDEEQQTWVEALTQELAVDDVASDPDFEPSALSTDSEEYNDHNDTESDLEISEKGVVVIEDVATDIP</sequence>
<gene>
    <name evidence="2" type="ORF">UPYG_G00035180</name>
</gene>
<proteinExistence type="predicted"/>
<evidence type="ECO:0000313" key="3">
    <source>
        <dbReference type="Proteomes" id="UP001557470"/>
    </source>
</evidence>
<evidence type="ECO:0000313" key="2">
    <source>
        <dbReference type="EMBL" id="KAL1022996.1"/>
    </source>
</evidence>
<comment type="caution">
    <text evidence="2">The sequence shown here is derived from an EMBL/GenBank/DDBJ whole genome shotgun (WGS) entry which is preliminary data.</text>
</comment>
<feature type="region of interest" description="Disordered" evidence="1">
    <location>
        <begin position="183"/>
        <end position="262"/>
    </location>
</feature>
<dbReference type="EMBL" id="JAGEUA010000001">
    <property type="protein sequence ID" value="KAL1022996.1"/>
    <property type="molecule type" value="Genomic_DNA"/>
</dbReference>
<dbReference type="Proteomes" id="UP001557470">
    <property type="component" value="Unassembled WGS sequence"/>
</dbReference>
<evidence type="ECO:0000256" key="1">
    <source>
        <dbReference type="SAM" id="MobiDB-lite"/>
    </source>
</evidence>
<protein>
    <submittedName>
        <fullName evidence="2">Uncharacterized protein</fullName>
    </submittedName>
</protein>
<organism evidence="2 3">
    <name type="scientific">Umbra pygmaea</name>
    <name type="common">Eastern mudminnow</name>
    <dbReference type="NCBI Taxonomy" id="75934"/>
    <lineage>
        <taxon>Eukaryota</taxon>
        <taxon>Metazoa</taxon>
        <taxon>Chordata</taxon>
        <taxon>Craniata</taxon>
        <taxon>Vertebrata</taxon>
        <taxon>Euteleostomi</taxon>
        <taxon>Actinopterygii</taxon>
        <taxon>Neopterygii</taxon>
        <taxon>Teleostei</taxon>
        <taxon>Protacanthopterygii</taxon>
        <taxon>Esociformes</taxon>
        <taxon>Umbridae</taxon>
        <taxon>Umbra</taxon>
    </lineage>
</organism>
<keyword evidence="3" id="KW-1185">Reference proteome</keyword>
<feature type="compositionally biased region" description="Acidic residues" evidence="1">
    <location>
        <begin position="225"/>
        <end position="235"/>
    </location>
</feature>